<evidence type="ECO:0000256" key="2">
    <source>
        <dbReference type="ARBA" id="ARBA00004479"/>
    </source>
</evidence>
<dbReference type="CDD" id="cd00033">
    <property type="entry name" value="CCP"/>
    <property type="match status" value="2"/>
</dbReference>
<sequence>CPVLPRTEFADVTAERYPPGTKLYYECDSGYTRRSGQYSGIWCQSGQPAAGWRYKDFQCIDRNTLLSAAPTKNLDLTQETERKPVSPAPQKPGNVSEVEEQGFCGPPKTIPHASIRPSNQYYLGQVLHFKCQSGYDKRPPTSGTRTCKKEQGQIIWTVLDMRCTSDS</sequence>
<dbReference type="AlphaFoldDB" id="A0A7L1NNX1"/>
<dbReference type="GO" id="GO:0002376">
    <property type="term" value="P:immune system process"/>
    <property type="evidence" value="ECO:0007669"/>
    <property type="project" value="UniProtKB-KW"/>
</dbReference>
<evidence type="ECO:0000313" key="18">
    <source>
        <dbReference type="Proteomes" id="UP000565785"/>
    </source>
</evidence>
<feature type="disulfide bond" evidence="14">
    <location>
        <begin position="104"/>
        <end position="147"/>
    </location>
</feature>
<dbReference type="Pfam" id="PF00084">
    <property type="entry name" value="Sushi"/>
    <property type="match status" value="2"/>
</dbReference>
<evidence type="ECO:0000256" key="6">
    <source>
        <dbReference type="ARBA" id="ARBA00022737"/>
    </source>
</evidence>
<evidence type="ECO:0000256" key="7">
    <source>
        <dbReference type="ARBA" id="ARBA00022859"/>
    </source>
</evidence>
<dbReference type="InterPro" id="IPR000436">
    <property type="entry name" value="Sushi_SCR_CCP_dom"/>
</dbReference>
<protein>
    <recommendedName>
        <fullName evidence="3">Interleukin-2 receptor subunit alpha</fullName>
    </recommendedName>
</protein>
<proteinExistence type="predicted"/>
<evidence type="ECO:0000256" key="4">
    <source>
        <dbReference type="ARBA" id="ARBA00022692"/>
    </source>
</evidence>
<evidence type="ECO:0000256" key="9">
    <source>
        <dbReference type="ARBA" id="ARBA00023136"/>
    </source>
</evidence>
<keyword evidence="5" id="KW-0732">Signal</keyword>
<dbReference type="PROSITE" id="PS50923">
    <property type="entry name" value="SUSHI"/>
    <property type="match status" value="2"/>
</dbReference>
<evidence type="ECO:0000259" key="16">
    <source>
        <dbReference type="PROSITE" id="PS50923"/>
    </source>
</evidence>
<keyword evidence="10 14" id="KW-1015">Disulfide bond</keyword>
<dbReference type="SUPFAM" id="SSF57535">
    <property type="entry name" value="Complement control module/SCR domain"/>
    <property type="match status" value="2"/>
</dbReference>
<dbReference type="GO" id="GO:0006954">
    <property type="term" value="P:inflammatory response"/>
    <property type="evidence" value="ECO:0007669"/>
    <property type="project" value="TreeGrafter"/>
</dbReference>
<keyword evidence="12" id="KW-0325">Glycoprotein</keyword>
<evidence type="ECO:0000256" key="13">
    <source>
        <dbReference type="ARBA" id="ARBA00025938"/>
    </source>
</evidence>
<organism evidence="17 18">
    <name type="scientific">Rhinopomastus cyanomelas</name>
    <name type="common">Common scimitarbill</name>
    <dbReference type="NCBI Taxonomy" id="113115"/>
    <lineage>
        <taxon>Eukaryota</taxon>
        <taxon>Metazoa</taxon>
        <taxon>Chordata</taxon>
        <taxon>Craniata</taxon>
        <taxon>Vertebrata</taxon>
        <taxon>Euteleostomi</taxon>
        <taxon>Archelosauria</taxon>
        <taxon>Archosauria</taxon>
        <taxon>Dinosauria</taxon>
        <taxon>Saurischia</taxon>
        <taxon>Theropoda</taxon>
        <taxon>Coelurosauria</taxon>
        <taxon>Aves</taxon>
        <taxon>Neognathae</taxon>
        <taxon>Neoaves</taxon>
        <taxon>Telluraves</taxon>
        <taxon>Coraciimorphae</taxon>
        <taxon>Bucerotiformes</taxon>
        <taxon>Rhinopomastidae</taxon>
        <taxon>Rhinopomastus</taxon>
    </lineage>
</organism>
<dbReference type="Proteomes" id="UP000565785">
    <property type="component" value="Unassembled WGS sequence"/>
</dbReference>
<dbReference type="OrthoDB" id="9944172at2759"/>
<dbReference type="Gene3D" id="2.10.70.10">
    <property type="entry name" value="Complement Module, domain 1"/>
    <property type="match status" value="2"/>
</dbReference>
<feature type="region of interest" description="Disordered" evidence="15">
    <location>
        <begin position="71"/>
        <end position="100"/>
    </location>
</feature>
<name>A0A7L1NNX1_RHICY</name>
<keyword evidence="4" id="KW-0812">Transmembrane</keyword>
<keyword evidence="9" id="KW-0472">Membrane</keyword>
<dbReference type="PANTHER" id="PTHR10573">
    <property type="entry name" value="INTERLEUKIN-2 RECEPTOR ALPHA CHAIN"/>
    <property type="match status" value="1"/>
</dbReference>
<feature type="domain" description="Sushi" evidence="16">
    <location>
        <begin position="102"/>
        <end position="165"/>
    </location>
</feature>
<comment type="caution">
    <text evidence="14">Lacks conserved residue(s) required for the propagation of feature annotation.</text>
</comment>
<keyword evidence="7" id="KW-0391">Immunity</keyword>
<evidence type="ECO:0000256" key="11">
    <source>
        <dbReference type="ARBA" id="ARBA00023170"/>
    </source>
</evidence>
<comment type="subcellular location">
    <subcellularLocation>
        <location evidence="2">Membrane</location>
        <topology evidence="2">Single-pass type I membrane protein</topology>
    </subcellularLocation>
</comment>
<keyword evidence="18" id="KW-1185">Reference proteome</keyword>
<keyword evidence="6" id="KW-0677">Repeat</keyword>
<gene>
    <name evidence="17" type="primary">Il2ra</name>
    <name evidence="17" type="ORF">RHICYA_R05749</name>
</gene>
<comment type="subunit">
    <text evidence="13">Non-covalent dimer of an alpha and a beta subunit. IL2R exists in 3 different forms: a high affinity dimer, an intermediate affinity monomer (beta subunit), and a low affinity monomer (alpha subunit). The high and intermediate affinity forms also associate with a gamma subunit.</text>
</comment>
<reference evidence="17 18" key="1">
    <citation type="submission" date="2019-09" db="EMBL/GenBank/DDBJ databases">
        <title>Bird 10,000 Genomes (B10K) Project - Family phase.</title>
        <authorList>
            <person name="Zhang G."/>
        </authorList>
    </citation>
    <scope>NUCLEOTIDE SEQUENCE [LARGE SCALE GENOMIC DNA]</scope>
    <source>
        <strain evidence="17">B10K-DU-002-35</strain>
        <tissue evidence="17">Muscle</tissue>
    </source>
</reference>
<feature type="domain" description="Sushi" evidence="16">
    <location>
        <begin position="1"/>
        <end position="61"/>
    </location>
</feature>
<keyword evidence="14" id="KW-0768">Sushi</keyword>
<dbReference type="SMART" id="SM00032">
    <property type="entry name" value="CCP"/>
    <property type="match status" value="2"/>
</dbReference>
<evidence type="ECO:0000256" key="15">
    <source>
        <dbReference type="SAM" id="MobiDB-lite"/>
    </source>
</evidence>
<keyword evidence="11" id="KW-0675">Receptor</keyword>
<dbReference type="InterPro" id="IPR015486">
    <property type="entry name" value="IL-2_rcpt_alpha"/>
</dbReference>
<dbReference type="InterPro" id="IPR035976">
    <property type="entry name" value="Sushi/SCR/CCP_sf"/>
</dbReference>
<accession>A0A7L1NNX1</accession>
<comment type="caution">
    <text evidence="17">The sequence shown here is derived from an EMBL/GenBank/DDBJ whole genome shotgun (WGS) entry which is preliminary data.</text>
</comment>
<evidence type="ECO:0000256" key="3">
    <source>
        <dbReference type="ARBA" id="ARBA00013445"/>
    </source>
</evidence>
<dbReference type="GO" id="GO:0004911">
    <property type="term" value="F:interleukin-2 receptor activity"/>
    <property type="evidence" value="ECO:0007669"/>
    <property type="project" value="InterPro"/>
</dbReference>
<evidence type="ECO:0000256" key="14">
    <source>
        <dbReference type="PROSITE-ProRule" id="PRU00302"/>
    </source>
</evidence>
<evidence type="ECO:0000313" key="17">
    <source>
        <dbReference type="EMBL" id="NXO00654.1"/>
    </source>
</evidence>
<keyword evidence="8" id="KW-1133">Transmembrane helix</keyword>
<comment type="function">
    <text evidence="1">Receptor for interleukin-2. The receptor is involved in the regulation of immune tolerance by controlling regulatory T cells (TREGs) activity. TREGs suppress the activation and expansion of autoreactive T-cells.</text>
</comment>
<feature type="non-terminal residue" evidence="17">
    <location>
        <position position="1"/>
    </location>
</feature>
<evidence type="ECO:0000256" key="5">
    <source>
        <dbReference type="ARBA" id="ARBA00022729"/>
    </source>
</evidence>
<dbReference type="GO" id="GO:0019976">
    <property type="term" value="F:interleukin-2 binding"/>
    <property type="evidence" value="ECO:0007669"/>
    <property type="project" value="InterPro"/>
</dbReference>
<feature type="non-terminal residue" evidence="17">
    <location>
        <position position="167"/>
    </location>
</feature>
<evidence type="ECO:0000256" key="8">
    <source>
        <dbReference type="ARBA" id="ARBA00022989"/>
    </source>
</evidence>
<dbReference type="GO" id="GO:0016020">
    <property type="term" value="C:membrane"/>
    <property type="evidence" value="ECO:0007669"/>
    <property type="project" value="UniProtKB-SubCell"/>
</dbReference>
<dbReference type="EMBL" id="VXBP01007410">
    <property type="protein sequence ID" value="NXO00654.1"/>
    <property type="molecule type" value="Genomic_DNA"/>
</dbReference>
<dbReference type="PANTHER" id="PTHR10573:SF0">
    <property type="entry name" value="INTERLEUKIN-2 RECEPTOR SUBUNIT ALPHA"/>
    <property type="match status" value="1"/>
</dbReference>
<evidence type="ECO:0000256" key="10">
    <source>
        <dbReference type="ARBA" id="ARBA00023157"/>
    </source>
</evidence>
<evidence type="ECO:0000256" key="1">
    <source>
        <dbReference type="ARBA" id="ARBA00002381"/>
    </source>
</evidence>
<evidence type="ECO:0000256" key="12">
    <source>
        <dbReference type="ARBA" id="ARBA00023180"/>
    </source>
</evidence>